<keyword evidence="3" id="KW-0862">Zinc</keyword>
<proteinExistence type="predicted"/>
<keyword evidence="2" id="KW-0863">Zinc-finger</keyword>
<dbReference type="InterPro" id="IPR019787">
    <property type="entry name" value="Znf_PHD-finger"/>
</dbReference>
<feature type="compositionally biased region" description="Polar residues" evidence="5">
    <location>
        <begin position="898"/>
        <end position="911"/>
    </location>
</feature>
<keyword evidence="8" id="KW-1185">Reference proteome</keyword>
<dbReference type="SUPFAM" id="SSF82199">
    <property type="entry name" value="SET domain"/>
    <property type="match status" value="1"/>
</dbReference>
<feature type="compositionally biased region" description="Basic and acidic residues" evidence="5">
    <location>
        <begin position="520"/>
        <end position="547"/>
    </location>
</feature>
<dbReference type="AlphaFoldDB" id="A0AA40EW28"/>
<evidence type="ECO:0000259" key="6">
    <source>
        <dbReference type="PROSITE" id="PS50280"/>
    </source>
</evidence>
<reference evidence="7" key="1">
    <citation type="submission" date="2023-06" db="EMBL/GenBank/DDBJ databases">
        <title>Genome-scale phylogeny and comparative genomics of the fungal order Sordariales.</title>
        <authorList>
            <consortium name="Lawrence Berkeley National Laboratory"/>
            <person name="Hensen N."/>
            <person name="Bonometti L."/>
            <person name="Westerberg I."/>
            <person name="Brannstrom I.O."/>
            <person name="Guillou S."/>
            <person name="Cros-Aarteil S."/>
            <person name="Calhoun S."/>
            <person name="Haridas S."/>
            <person name="Kuo A."/>
            <person name="Mondo S."/>
            <person name="Pangilinan J."/>
            <person name="Riley R."/>
            <person name="LaButti K."/>
            <person name="Andreopoulos B."/>
            <person name="Lipzen A."/>
            <person name="Chen C."/>
            <person name="Yanf M."/>
            <person name="Daum C."/>
            <person name="Ng V."/>
            <person name="Clum A."/>
            <person name="Steindorff A."/>
            <person name="Ohm R."/>
            <person name="Martin F."/>
            <person name="Silar P."/>
            <person name="Natvig D."/>
            <person name="Lalanne C."/>
            <person name="Gautier V."/>
            <person name="Ament-velasquez S.L."/>
            <person name="Kruys A."/>
            <person name="Hutchinson M.I."/>
            <person name="Powell A.J."/>
            <person name="Barry K."/>
            <person name="Miller A.N."/>
            <person name="Grigoriev I.V."/>
            <person name="Debuchy R."/>
            <person name="Gladieux P."/>
            <person name="Thoren M.H."/>
            <person name="Johannesson H."/>
        </authorList>
    </citation>
    <scope>NUCLEOTIDE SEQUENCE</scope>
    <source>
        <strain evidence="7">SMH3187-1</strain>
    </source>
</reference>
<feature type="region of interest" description="Disordered" evidence="5">
    <location>
        <begin position="111"/>
        <end position="216"/>
    </location>
</feature>
<evidence type="ECO:0000256" key="3">
    <source>
        <dbReference type="ARBA" id="ARBA00022833"/>
    </source>
</evidence>
<dbReference type="GO" id="GO:0006355">
    <property type="term" value="P:regulation of DNA-templated transcription"/>
    <property type="evidence" value="ECO:0007669"/>
    <property type="project" value="TreeGrafter"/>
</dbReference>
<gene>
    <name evidence="7" type="ORF">B0T18DRAFT_465828</name>
</gene>
<feature type="compositionally biased region" description="Polar residues" evidence="5">
    <location>
        <begin position="639"/>
        <end position="651"/>
    </location>
</feature>
<dbReference type="GO" id="GO:0070210">
    <property type="term" value="C:Rpd3L-Expanded complex"/>
    <property type="evidence" value="ECO:0007669"/>
    <property type="project" value="TreeGrafter"/>
</dbReference>
<accession>A0AA40EW28</accession>
<feature type="compositionally biased region" description="Polar residues" evidence="5">
    <location>
        <begin position="502"/>
        <end position="518"/>
    </location>
</feature>
<dbReference type="PANTHER" id="PTHR46462">
    <property type="entry name" value="UPSET, ISOFORM A"/>
    <property type="match status" value="1"/>
</dbReference>
<name>A0AA40EW28_9PEZI</name>
<evidence type="ECO:0000256" key="5">
    <source>
        <dbReference type="SAM" id="MobiDB-lite"/>
    </source>
</evidence>
<keyword evidence="4" id="KW-0156">Chromatin regulator</keyword>
<feature type="compositionally biased region" description="Pro residues" evidence="5">
    <location>
        <begin position="157"/>
        <end position="168"/>
    </location>
</feature>
<dbReference type="CDD" id="cd15570">
    <property type="entry name" value="PHD_Bye1p_SIZ1_like"/>
    <property type="match status" value="1"/>
</dbReference>
<feature type="region of interest" description="Disordered" evidence="5">
    <location>
        <begin position="878"/>
        <end position="941"/>
    </location>
</feature>
<evidence type="ECO:0000313" key="7">
    <source>
        <dbReference type="EMBL" id="KAK0746648.1"/>
    </source>
</evidence>
<dbReference type="InterPro" id="IPR011011">
    <property type="entry name" value="Znf_FYVE_PHD"/>
</dbReference>
<comment type="caution">
    <text evidence="7">The sequence shown here is derived from an EMBL/GenBank/DDBJ whole genome shotgun (WGS) entry which is preliminary data.</text>
</comment>
<dbReference type="SUPFAM" id="SSF57903">
    <property type="entry name" value="FYVE/PHD zinc finger"/>
    <property type="match status" value="1"/>
</dbReference>
<dbReference type="Proteomes" id="UP001172155">
    <property type="component" value="Unassembled WGS sequence"/>
</dbReference>
<dbReference type="PANTHER" id="PTHR46462:SF3">
    <property type="entry name" value="UPSET, ISOFORM A"/>
    <property type="match status" value="1"/>
</dbReference>
<feature type="compositionally biased region" description="Pro residues" evidence="5">
    <location>
        <begin position="202"/>
        <end position="211"/>
    </location>
</feature>
<dbReference type="InterPro" id="IPR001214">
    <property type="entry name" value="SET_dom"/>
</dbReference>
<feature type="compositionally biased region" description="Low complexity" evidence="5">
    <location>
        <begin position="605"/>
        <end position="619"/>
    </location>
</feature>
<dbReference type="Pfam" id="PF00628">
    <property type="entry name" value="PHD"/>
    <property type="match status" value="1"/>
</dbReference>
<feature type="region of interest" description="Disordered" evidence="5">
    <location>
        <begin position="731"/>
        <end position="791"/>
    </location>
</feature>
<dbReference type="GO" id="GO:0006325">
    <property type="term" value="P:chromatin organization"/>
    <property type="evidence" value="ECO:0007669"/>
    <property type="project" value="UniProtKB-KW"/>
</dbReference>
<feature type="compositionally biased region" description="Low complexity" evidence="5">
    <location>
        <begin position="923"/>
        <end position="941"/>
    </location>
</feature>
<evidence type="ECO:0000313" key="8">
    <source>
        <dbReference type="Proteomes" id="UP001172155"/>
    </source>
</evidence>
<evidence type="ECO:0000256" key="2">
    <source>
        <dbReference type="ARBA" id="ARBA00022771"/>
    </source>
</evidence>
<dbReference type="SMART" id="SM00317">
    <property type="entry name" value="SET"/>
    <property type="match status" value="1"/>
</dbReference>
<evidence type="ECO:0000256" key="1">
    <source>
        <dbReference type="ARBA" id="ARBA00022723"/>
    </source>
</evidence>
<dbReference type="InterPro" id="IPR046341">
    <property type="entry name" value="SET_dom_sf"/>
</dbReference>
<dbReference type="InterPro" id="IPR001965">
    <property type="entry name" value="Znf_PHD"/>
</dbReference>
<organism evidence="7 8">
    <name type="scientific">Schizothecium vesticola</name>
    <dbReference type="NCBI Taxonomy" id="314040"/>
    <lineage>
        <taxon>Eukaryota</taxon>
        <taxon>Fungi</taxon>
        <taxon>Dikarya</taxon>
        <taxon>Ascomycota</taxon>
        <taxon>Pezizomycotina</taxon>
        <taxon>Sordariomycetes</taxon>
        <taxon>Sordariomycetidae</taxon>
        <taxon>Sordariales</taxon>
        <taxon>Schizotheciaceae</taxon>
        <taxon>Schizothecium</taxon>
    </lineage>
</organism>
<feature type="domain" description="SET" evidence="6">
    <location>
        <begin position="287"/>
        <end position="412"/>
    </location>
</feature>
<evidence type="ECO:0000256" key="4">
    <source>
        <dbReference type="ARBA" id="ARBA00022853"/>
    </source>
</evidence>
<dbReference type="EMBL" id="JAUKUD010000004">
    <property type="protein sequence ID" value="KAK0746648.1"/>
    <property type="molecule type" value="Genomic_DNA"/>
</dbReference>
<dbReference type="Gene3D" id="2.170.270.10">
    <property type="entry name" value="SET domain"/>
    <property type="match status" value="1"/>
</dbReference>
<feature type="compositionally biased region" description="Basic residues" evidence="5">
    <location>
        <begin position="486"/>
        <end position="500"/>
    </location>
</feature>
<dbReference type="SMART" id="SM00249">
    <property type="entry name" value="PHD"/>
    <property type="match status" value="1"/>
</dbReference>
<feature type="compositionally biased region" description="Polar residues" evidence="5">
    <location>
        <begin position="620"/>
        <end position="629"/>
    </location>
</feature>
<feature type="region of interest" description="Disordered" evidence="5">
    <location>
        <begin position="486"/>
        <end position="656"/>
    </location>
</feature>
<protein>
    <recommendedName>
        <fullName evidence="6">SET domain-containing protein</fullName>
    </recommendedName>
</protein>
<dbReference type="InterPro" id="IPR013083">
    <property type="entry name" value="Znf_RING/FYVE/PHD"/>
</dbReference>
<sequence>MTEDKLPPLSTPIVLPSQPSFTLPIAAAPQYAVRKQEVEEEPYTIKCICGFADDDGYTIYCEKCDTWQHIECYYPNQVDDAVRDDFAHSCVECQPRALAVQQAIQRQKARTTALPVAEAEAADRKPKRPPPKSHKKKPKPTDLQLNGHAHPIDHGKPAPPHEPNTLPPKKPKNSHKPTQSISSQAPKRSPSHGNPRGNHGHPPSPATTPPDLPDDLEIHNYSSGFFSLYSGKPYQKVDVNSFAGLNVSNSMSDWLRDHDKLQTETGRAFGEVFQTLPPDIDSIKITPEVERTKKLLSPEHTVQWQCLRAPSPIGKDVPLIEVNGHIGFQAAYCQDSRNRWDEFSSPLPLVQFHPLLPLYIDTRREGSDARFVRRSCKPNAVLETYLSDSQYHFWLVSDRQIAAKEQITIPWDFRFPKDSKARMLRILGFGDEDATSQSELPMDETEYQRIATWVHLVLSEYGGCACNLKADCAFARFHRNYHAKAHARASAPKSKKRKSKAINTISPTSTGHATNSRAPSEGHMDDAPDHDRRSVSDSSRGKPESRDMTPAARQGSFDQLGILTEPTDRDKRKVAMVEDSFRRMEQQQEQKSHPPRKRKRISDGTTTSKAKSTKSNSAAQTPTLPSSEFPSRHYVDAGTSRSKSGSPTSAASPHDGVSRAAVGLGIDSISVSARRVSICPQPDYRDASVQTDVEPVATASSRESVPVETPRRRVASLAHRLISHRRASLLADAEQRKRQSVESETPPTMTPSLSPTQLKDSGKPILPDVAPPADSDDTPMPDAPNAEPKLNGTAPLLAKALKIKSPDLRVLMPPVPAFGTPSPSVLSATTPHSAGASLVQSPFSATTASPFGGSALNGMAVNPSPVKKKLSLSDYTKSRMNKGAAGRPSLGTTMLKPISNSEDPKSATSIELDSPTAEKINEATNSTAPSATVTTATNDVV</sequence>
<dbReference type="GO" id="GO:0034967">
    <property type="term" value="C:Set3 complex"/>
    <property type="evidence" value="ECO:0007669"/>
    <property type="project" value="TreeGrafter"/>
</dbReference>
<keyword evidence="1" id="KW-0479">Metal-binding</keyword>
<dbReference type="Pfam" id="PF00856">
    <property type="entry name" value="SET"/>
    <property type="match status" value="1"/>
</dbReference>
<dbReference type="Gene3D" id="3.30.40.10">
    <property type="entry name" value="Zinc/RING finger domain, C3HC4 (zinc finger)"/>
    <property type="match status" value="1"/>
</dbReference>
<dbReference type="PROSITE" id="PS50280">
    <property type="entry name" value="SET"/>
    <property type="match status" value="1"/>
</dbReference>
<feature type="compositionally biased region" description="Basic residues" evidence="5">
    <location>
        <begin position="125"/>
        <end position="138"/>
    </location>
</feature>
<feature type="compositionally biased region" description="Low complexity" evidence="5">
    <location>
        <begin position="742"/>
        <end position="756"/>
    </location>
</feature>
<feature type="compositionally biased region" description="Basic and acidic residues" evidence="5">
    <location>
        <begin position="566"/>
        <end position="592"/>
    </location>
</feature>
<feature type="compositionally biased region" description="Polar residues" evidence="5">
    <location>
        <begin position="176"/>
        <end position="186"/>
    </location>
</feature>
<dbReference type="GO" id="GO:0008270">
    <property type="term" value="F:zinc ion binding"/>
    <property type="evidence" value="ECO:0007669"/>
    <property type="project" value="UniProtKB-KW"/>
</dbReference>